<evidence type="ECO:0000256" key="3">
    <source>
        <dbReference type="ARBA" id="ARBA00023125"/>
    </source>
</evidence>
<evidence type="ECO:0000313" key="8">
    <source>
        <dbReference type="Proteomes" id="UP000177622"/>
    </source>
</evidence>
<dbReference type="SMART" id="SM00066">
    <property type="entry name" value="GAL4"/>
    <property type="match status" value="1"/>
</dbReference>
<comment type="subcellular location">
    <subcellularLocation>
        <location evidence="1">Nucleus</location>
    </subcellularLocation>
</comment>
<gene>
    <name evidence="7" type="ORF">PENARI_c006G11033</name>
</gene>
<dbReference type="InterPro" id="IPR036864">
    <property type="entry name" value="Zn2-C6_fun-type_DNA-bd_sf"/>
</dbReference>
<keyword evidence="8" id="KW-1185">Reference proteome</keyword>
<protein>
    <recommendedName>
        <fullName evidence="6">Zn(2)-C6 fungal-type domain-containing protein</fullName>
    </recommendedName>
</protein>
<dbReference type="EMBL" id="LXJU01000006">
    <property type="protein sequence ID" value="OGE54407.1"/>
    <property type="molecule type" value="Genomic_DNA"/>
</dbReference>
<dbReference type="RefSeq" id="XP_022489842.1">
    <property type="nucleotide sequence ID" value="XM_022630609.1"/>
</dbReference>
<evidence type="ECO:0000259" key="6">
    <source>
        <dbReference type="PROSITE" id="PS50048"/>
    </source>
</evidence>
<comment type="caution">
    <text evidence="7">The sequence shown here is derived from an EMBL/GenBank/DDBJ whole genome shotgun (WGS) entry which is preliminary data.</text>
</comment>
<dbReference type="Pfam" id="PF00172">
    <property type="entry name" value="Zn_clus"/>
    <property type="match status" value="1"/>
</dbReference>
<dbReference type="GO" id="GO:0005634">
    <property type="term" value="C:nucleus"/>
    <property type="evidence" value="ECO:0007669"/>
    <property type="project" value="UniProtKB-SubCell"/>
</dbReference>
<evidence type="ECO:0000256" key="4">
    <source>
        <dbReference type="ARBA" id="ARBA00023163"/>
    </source>
</evidence>
<dbReference type="GO" id="GO:0000981">
    <property type="term" value="F:DNA-binding transcription factor activity, RNA polymerase II-specific"/>
    <property type="evidence" value="ECO:0007669"/>
    <property type="project" value="InterPro"/>
</dbReference>
<organism evidence="7 8">
    <name type="scientific">Penicillium arizonense</name>
    <dbReference type="NCBI Taxonomy" id="1835702"/>
    <lineage>
        <taxon>Eukaryota</taxon>
        <taxon>Fungi</taxon>
        <taxon>Dikarya</taxon>
        <taxon>Ascomycota</taxon>
        <taxon>Pezizomycotina</taxon>
        <taxon>Eurotiomycetes</taxon>
        <taxon>Eurotiomycetidae</taxon>
        <taxon>Eurotiales</taxon>
        <taxon>Aspergillaceae</taxon>
        <taxon>Penicillium</taxon>
    </lineage>
</organism>
<keyword evidence="2" id="KW-0805">Transcription regulation</keyword>
<keyword evidence="4" id="KW-0804">Transcription</keyword>
<dbReference type="CDD" id="cd00067">
    <property type="entry name" value="GAL4"/>
    <property type="match status" value="1"/>
</dbReference>
<dbReference type="GeneID" id="34575343"/>
<feature type="domain" description="Zn(2)-C6 fungal-type" evidence="6">
    <location>
        <begin position="18"/>
        <end position="46"/>
    </location>
</feature>
<name>A0A1F5LMQ9_PENAI</name>
<reference evidence="7 8" key="1">
    <citation type="journal article" date="2016" name="Sci. Rep.">
        <title>Penicillium arizonense, a new, genome sequenced fungal species, reveals a high chemical diversity in secreted metabolites.</title>
        <authorList>
            <person name="Grijseels S."/>
            <person name="Nielsen J.C."/>
            <person name="Randelovic M."/>
            <person name="Nielsen J."/>
            <person name="Nielsen K.F."/>
            <person name="Workman M."/>
            <person name="Frisvad J.C."/>
        </authorList>
    </citation>
    <scope>NUCLEOTIDE SEQUENCE [LARGE SCALE GENOMIC DNA]</scope>
    <source>
        <strain evidence="7 8">CBS 141311</strain>
    </source>
</reference>
<dbReference type="PROSITE" id="PS50048">
    <property type="entry name" value="ZN2_CY6_FUNGAL_2"/>
    <property type="match status" value="1"/>
</dbReference>
<dbReference type="Proteomes" id="UP000177622">
    <property type="component" value="Unassembled WGS sequence"/>
</dbReference>
<dbReference type="InterPro" id="IPR001138">
    <property type="entry name" value="Zn2Cys6_DnaBD"/>
</dbReference>
<dbReference type="STRING" id="1835702.A0A1F5LMQ9"/>
<keyword evidence="5" id="KW-0539">Nucleus</keyword>
<keyword evidence="3" id="KW-0238">DNA-binding</keyword>
<dbReference type="Pfam" id="PF11951">
    <property type="entry name" value="Fungal_trans_2"/>
    <property type="match status" value="1"/>
</dbReference>
<evidence type="ECO:0000256" key="1">
    <source>
        <dbReference type="ARBA" id="ARBA00004123"/>
    </source>
</evidence>
<dbReference type="AlphaFoldDB" id="A0A1F5LMQ9"/>
<dbReference type="PANTHER" id="PTHR37534:SF49">
    <property type="entry name" value="LYSINE BIOSYNTHESIS REGULATORY PROTEIN LYS14"/>
    <property type="match status" value="1"/>
</dbReference>
<dbReference type="GO" id="GO:0000976">
    <property type="term" value="F:transcription cis-regulatory region binding"/>
    <property type="evidence" value="ECO:0007669"/>
    <property type="project" value="TreeGrafter"/>
</dbReference>
<dbReference type="GO" id="GO:0008270">
    <property type="term" value="F:zinc ion binding"/>
    <property type="evidence" value="ECO:0007669"/>
    <property type="project" value="InterPro"/>
</dbReference>
<evidence type="ECO:0000256" key="2">
    <source>
        <dbReference type="ARBA" id="ARBA00023015"/>
    </source>
</evidence>
<dbReference type="InterPro" id="IPR021858">
    <property type="entry name" value="Fun_TF"/>
</dbReference>
<proteinExistence type="predicted"/>
<evidence type="ECO:0000256" key="5">
    <source>
        <dbReference type="ARBA" id="ARBA00023242"/>
    </source>
</evidence>
<accession>A0A1F5LMQ9</accession>
<dbReference type="SUPFAM" id="SSF57701">
    <property type="entry name" value="Zn2/Cys6 DNA-binding domain"/>
    <property type="match status" value="1"/>
</dbReference>
<sequence>MPRRGPKKPVKRSKTFTGCWTCRSRGVKCGEEKPACVRCSKGSFHCEGYGVKLVWPDEYNRNPTGAQRRLFTQLQECEGPTLSEVQLDISLETLDAAIVVDQEQDGPFSVFRLPSSRGDVAPEHLRLWADVESSNLSILRDGVSPLAGSHSKDSSMSTILREVNDNQDDNLDTILVTSNWPPETPIIPETGHASVNRCRSSPRLQDYVASEWSPWTEDSINHFGLFGYPEPREDRELMHYWITHLSDLMISVGYADNPYRAVWVPMALQSMAGKHTLLENSALLHAIYALSAFNKSQRVEFNTLSGSMSAIKHYQLSLSYLRQASTQRRETQLEVVLAVISALSLMEVISGNFSFWRGHLKGGRGWLHSIEQGKWTHLQKSMTYQFFLFTEVIGSTIPEAAATTVAKATHAVCDSDYVYDPTFGVTSMFLETDYVLDQYYGITKPILEAIIHINHLSTSLHRPSEIELEGLEIKIRLNKPMSASNKQGILGPERLVIMDYQMVFYHACYIHFKHSLLHTLSEDLQGTVRQSLLHLRNIEIHELTSGYCGILWPMFVVACEADESKSRNAFFRWFATKSRLGIGSVSLALAVVLEVWRRRDTARVHDKASCFVSWGKVMAEMGLDLFII</sequence>
<dbReference type="Gene3D" id="4.10.240.10">
    <property type="entry name" value="Zn(2)-C6 fungal-type DNA-binding domain"/>
    <property type="match status" value="1"/>
</dbReference>
<dbReference type="PANTHER" id="PTHR37534">
    <property type="entry name" value="TRANSCRIPTIONAL ACTIVATOR PROTEIN UGA3"/>
    <property type="match status" value="1"/>
</dbReference>
<dbReference type="GO" id="GO:0045944">
    <property type="term" value="P:positive regulation of transcription by RNA polymerase II"/>
    <property type="evidence" value="ECO:0007669"/>
    <property type="project" value="TreeGrafter"/>
</dbReference>
<dbReference type="OrthoDB" id="3477330at2759"/>
<evidence type="ECO:0000313" key="7">
    <source>
        <dbReference type="EMBL" id="OGE54407.1"/>
    </source>
</evidence>